<accession>A0A816T6P8</accession>
<keyword evidence="4" id="KW-1133">Transmembrane helix</keyword>
<organism evidence="5 6">
    <name type="scientific">Rotaria magnacalcarata</name>
    <dbReference type="NCBI Taxonomy" id="392030"/>
    <lineage>
        <taxon>Eukaryota</taxon>
        <taxon>Metazoa</taxon>
        <taxon>Spiralia</taxon>
        <taxon>Gnathifera</taxon>
        <taxon>Rotifera</taxon>
        <taxon>Eurotatoria</taxon>
        <taxon>Bdelloidea</taxon>
        <taxon>Philodinida</taxon>
        <taxon>Philodinidae</taxon>
        <taxon>Rotaria</taxon>
    </lineage>
</organism>
<feature type="repeat" description="NHL" evidence="2">
    <location>
        <begin position="1"/>
        <end position="25"/>
    </location>
</feature>
<dbReference type="Proteomes" id="UP000663856">
    <property type="component" value="Unassembled WGS sequence"/>
</dbReference>
<feature type="region of interest" description="Disordered" evidence="3">
    <location>
        <begin position="559"/>
        <end position="588"/>
    </location>
</feature>
<dbReference type="EMBL" id="CAJNRF010007626">
    <property type="protein sequence ID" value="CAF2093277.1"/>
    <property type="molecule type" value="Genomic_DNA"/>
</dbReference>
<reference evidence="5" key="1">
    <citation type="submission" date="2021-02" db="EMBL/GenBank/DDBJ databases">
        <authorList>
            <person name="Nowell W R."/>
        </authorList>
    </citation>
    <scope>NUCLEOTIDE SEQUENCE</scope>
</reference>
<keyword evidence="4" id="KW-0472">Membrane</keyword>
<feature type="repeat" description="NHL" evidence="2">
    <location>
        <begin position="336"/>
        <end position="366"/>
    </location>
</feature>
<dbReference type="AlphaFoldDB" id="A0A816T6P8"/>
<feature type="transmembrane region" description="Helical" evidence="4">
    <location>
        <begin position="485"/>
        <end position="509"/>
    </location>
</feature>
<evidence type="ECO:0008006" key="7">
    <source>
        <dbReference type="Google" id="ProtNLM"/>
    </source>
</evidence>
<sequence length="605" mass="62496">MAFDPSGNLAVADSGYHRIVQFSVICPATTTSTTPAFTQPPNQVCAASYWNSTINIVAGYTGSPSSALTRLYNPQDVTFDGYRYMYVADYSNNRVLRYNPGSVRASTGKIIAGFTTAGGSGFNQLNGPTAIYLDSNRTLYILDNLNYRVQKWINGQPIGFTVAGGRGSGATLDKISTSQGLYVDDQSRVYVSEIGNDRVTRWDNTTIGVIVAGNGTAGNALSQLRDPWGIYIDSTYSVFIVDRGNHRVQMWQTGKCTLINTRIYYDFSCCIGSSSGQTMAGTSGVAGSLSTQFNLPTSITFDQYSNMYIMDSGNDRIQRWSPGSLSGVTVVAATSLYNPRSLAIDPLGNLVVADCSNHRVVSFAVICCATTLAIATTISGASTTASGTTISGASTLVSGTTISGASTTVSGTTISGAPTTGSGTTISGASTTGLGTTWSGGSTTGSGTVVSSSGTTTLGSTVSGGSTINPLTSGPYNGGGEGSSITIGVIAAAAVGGVLAIAALVALVYRGSSIVRWFKPGVSSPVTAAEHTKKVTISTASGKRLTILENTVNSRLASVGSKPCNSAATGPSPTSSNTYLSNAATPKSPSTMQVGHRIYNIHFIR</sequence>
<dbReference type="PROSITE" id="PS51125">
    <property type="entry name" value="NHL"/>
    <property type="match status" value="2"/>
</dbReference>
<feature type="region of interest" description="Disordered" evidence="3">
    <location>
        <begin position="408"/>
        <end position="455"/>
    </location>
</feature>
<gene>
    <name evidence="5" type="ORF">WKI299_LOCUS18692</name>
</gene>
<dbReference type="InterPro" id="IPR011042">
    <property type="entry name" value="6-blade_b-propeller_TolB-like"/>
</dbReference>
<feature type="compositionally biased region" description="Low complexity" evidence="3">
    <location>
        <begin position="410"/>
        <end position="455"/>
    </location>
</feature>
<protein>
    <recommendedName>
        <fullName evidence="7">NHL repeat containing protein</fullName>
    </recommendedName>
</protein>
<dbReference type="PANTHER" id="PTHR24104:SF25">
    <property type="entry name" value="PROTEIN LIN-41"/>
    <property type="match status" value="1"/>
</dbReference>
<dbReference type="GO" id="GO:0008270">
    <property type="term" value="F:zinc ion binding"/>
    <property type="evidence" value="ECO:0007669"/>
    <property type="project" value="UniProtKB-KW"/>
</dbReference>
<comment type="caution">
    <text evidence="5">The sequence shown here is derived from an EMBL/GenBank/DDBJ whole genome shotgun (WGS) entry which is preliminary data.</text>
</comment>
<dbReference type="Gene3D" id="2.40.10.500">
    <property type="match status" value="1"/>
</dbReference>
<evidence type="ECO:0000256" key="4">
    <source>
        <dbReference type="SAM" id="Phobius"/>
    </source>
</evidence>
<keyword evidence="4" id="KW-0812">Transmembrane</keyword>
<proteinExistence type="predicted"/>
<dbReference type="Gene3D" id="2.120.10.30">
    <property type="entry name" value="TolB, C-terminal domain"/>
    <property type="match status" value="1"/>
</dbReference>
<dbReference type="Pfam" id="PF01436">
    <property type="entry name" value="NHL"/>
    <property type="match status" value="2"/>
</dbReference>
<dbReference type="PANTHER" id="PTHR24104">
    <property type="entry name" value="E3 UBIQUITIN-PROTEIN LIGASE NHLRC1-RELATED"/>
    <property type="match status" value="1"/>
</dbReference>
<dbReference type="InterPro" id="IPR050952">
    <property type="entry name" value="TRIM-NHL_E3_ligases"/>
</dbReference>
<evidence type="ECO:0000256" key="3">
    <source>
        <dbReference type="SAM" id="MobiDB-lite"/>
    </source>
</evidence>
<evidence type="ECO:0000313" key="6">
    <source>
        <dbReference type="Proteomes" id="UP000663856"/>
    </source>
</evidence>
<keyword evidence="1" id="KW-0677">Repeat</keyword>
<evidence type="ECO:0000313" key="5">
    <source>
        <dbReference type="EMBL" id="CAF2093277.1"/>
    </source>
</evidence>
<evidence type="ECO:0000256" key="2">
    <source>
        <dbReference type="PROSITE-ProRule" id="PRU00504"/>
    </source>
</evidence>
<dbReference type="CDD" id="cd05819">
    <property type="entry name" value="NHL"/>
    <property type="match status" value="1"/>
</dbReference>
<dbReference type="InterPro" id="IPR001258">
    <property type="entry name" value="NHL_repeat"/>
</dbReference>
<feature type="compositionally biased region" description="Polar residues" evidence="3">
    <location>
        <begin position="563"/>
        <end position="588"/>
    </location>
</feature>
<evidence type="ECO:0000256" key="1">
    <source>
        <dbReference type="ARBA" id="ARBA00022737"/>
    </source>
</evidence>
<dbReference type="SUPFAM" id="SSF101898">
    <property type="entry name" value="NHL repeat"/>
    <property type="match status" value="2"/>
</dbReference>
<name>A0A816T6P8_9BILA</name>